<keyword evidence="5" id="KW-0067">ATP-binding</keyword>
<dbReference type="PROSITE" id="PS51221">
    <property type="entry name" value="TTL"/>
    <property type="match status" value="1"/>
</dbReference>
<keyword evidence="3" id="KW-0436">Ligase</keyword>
<evidence type="ECO:0000256" key="6">
    <source>
        <dbReference type="SAM" id="MobiDB-lite"/>
    </source>
</evidence>
<evidence type="ECO:0008006" key="9">
    <source>
        <dbReference type="Google" id="ProtNLM"/>
    </source>
</evidence>
<reference evidence="7" key="1">
    <citation type="submission" date="2021-09" db="EMBL/GenBank/DDBJ databases">
        <authorList>
            <consortium name="AG Swart"/>
            <person name="Singh M."/>
            <person name="Singh A."/>
            <person name="Seah K."/>
            <person name="Emmerich C."/>
        </authorList>
    </citation>
    <scope>NUCLEOTIDE SEQUENCE</scope>
    <source>
        <strain evidence="7">ATCC30299</strain>
    </source>
</reference>
<accession>A0AAU9IF60</accession>
<comment type="caution">
    <text evidence="7">The sequence shown here is derived from an EMBL/GenBank/DDBJ whole genome shotgun (WGS) entry which is preliminary data.</text>
</comment>
<proteinExistence type="predicted"/>
<dbReference type="PANTHER" id="PTHR45870">
    <property type="entry name" value="TUBULIN MONOGLYCYLASE TTLL3"/>
    <property type="match status" value="1"/>
</dbReference>
<dbReference type="GO" id="GO:0015630">
    <property type="term" value="C:microtubule cytoskeleton"/>
    <property type="evidence" value="ECO:0007669"/>
    <property type="project" value="TreeGrafter"/>
</dbReference>
<feature type="compositionally biased region" description="Basic and acidic residues" evidence="6">
    <location>
        <begin position="1"/>
        <end position="19"/>
    </location>
</feature>
<evidence type="ECO:0000313" key="8">
    <source>
        <dbReference type="Proteomes" id="UP001162131"/>
    </source>
</evidence>
<organism evidence="7 8">
    <name type="scientific">Blepharisma stoltei</name>
    <dbReference type="NCBI Taxonomy" id="1481888"/>
    <lineage>
        <taxon>Eukaryota</taxon>
        <taxon>Sar</taxon>
        <taxon>Alveolata</taxon>
        <taxon>Ciliophora</taxon>
        <taxon>Postciliodesmatophora</taxon>
        <taxon>Heterotrichea</taxon>
        <taxon>Heterotrichida</taxon>
        <taxon>Blepharismidae</taxon>
        <taxon>Blepharisma</taxon>
    </lineage>
</organism>
<dbReference type="AlphaFoldDB" id="A0AAU9IF60"/>
<keyword evidence="4" id="KW-0547">Nucleotide-binding</keyword>
<dbReference type="Proteomes" id="UP001162131">
    <property type="component" value="Unassembled WGS sequence"/>
</dbReference>
<evidence type="ECO:0000256" key="5">
    <source>
        <dbReference type="ARBA" id="ARBA00022840"/>
    </source>
</evidence>
<dbReference type="GO" id="GO:0005737">
    <property type="term" value="C:cytoplasm"/>
    <property type="evidence" value="ECO:0007669"/>
    <property type="project" value="UniProtKB-SubCell"/>
</dbReference>
<dbReference type="InterPro" id="IPR051437">
    <property type="entry name" value="TTLL_monoglycylase"/>
</dbReference>
<dbReference type="GO" id="GO:0005524">
    <property type="term" value="F:ATP binding"/>
    <property type="evidence" value="ECO:0007669"/>
    <property type="project" value="UniProtKB-KW"/>
</dbReference>
<evidence type="ECO:0000256" key="3">
    <source>
        <dbReference type="ARBA" id="ARBA00022598"/>
    </source>
</evidence>
<gene>
    <name evidence="7" type="ORF">BSTOLATCC_MIC9408</name>
</gene>
<dbReference type="SUPFAM" id="SSF56059">
    <property type="entry name" value="Glutathione synthetase ATP-binding domain-like"/>
    <property type="match status" value="1"/>
</dbReference>
<keyword evidence="2" id="KW-0963">Cytoplasm</keyword>
<dbReference type="GO" id="GO:0070736">
    <property type="term" value="F:protein-glycine ligase activity, initiating"/>
    <property type="evidence" value="ECO:0007669"/>
    <property type="project" value="TreeGrafter"/>
</dbReference>
<dbReference type="Gene3D" id="3.30.470.20">
    <property type="entry name" value="ATP-grasp fold, B domain"/>
    <property type="match status" value="1"/>
</dbReference>
<feature type="region of interest" description="Disordered" evidence="6">
    <location>
        <begin position="1"/>
        <end position="23"/>
    </location>
</feature>
<sequence length="502" mass="59067">MTSVKNESKTLYKEKEQRSRTLSKKNNLPVVSRIIQTRKFKFFEEGKNPSSSAPNFLAKKENNFFEISKPFERKIQLPLLKSTKIQNKGKFGSMSKTVPFGERLFIADSDYPDVISCLKSRGWRECQELNKDRCILKFLKNPKLPESIKPNQIINHLSRIDEVSTKVKICRNLKKFPISYDFFPECYIISPKDSADEFIEAFKRNQAESILKLYKENESQVTHDDLIKSLNIIQRKIEEKPIKKGIENYNSLVENFLKVLENDKQYKIRGTKNIWIVKPGFKSRGRDIMLYRSLEEILEYTKNNSWVIQKYIENPLIINKYKFDIRQWVLVTCFSNFEIFFYKQCYLRFSAKEYDLSEINDLYIHLTNNSIAKYSPLFSQNESMWHIDQFRQWLIEKNNDDIWDKSILPKVKNIVLNTIKSAKEKISAKRNTFELLGFDFMIDSDFKPWLIEVNTSPAMDYSTNITKELVQQVLPDTLKVILDYSSDPTASIGGFEKLSQSL</sequence>
<dbReference type="Pfam" id="PF03133">
    <property type="entry name" value="TTL"/>
    <property type="match status" value="1"/>
</dbReference>
<protein>
    <recommendedName>
        <fullName evidence="9">Tubulin-tyrosine ligase</fullName>
    </recommendedName>
</protein>
<evidence type="ECO:0000256" key="1">
    <source>
        <dbReference type="ARBA" id="ARBA00004496"/>
    </source>
</evidence>
<evidence type="ECO:0000256" key="2">
    <source>
        <dbReference type="ARBA" id="ARBA00022490"/>
    </source>
</evidence>
<evidence type="ECO:0000256" key="4">
    <source>
        <dbReference type="ARBA" id="ARBA00022741"/>
    </source>
</evidence>
<dbReference type="PANTHER" id="PTHR45870:SF2">
    <property type="entry name" value="TUBULIN MONOGLYCYLASE TTLL3"/>
    <property type="match status" value="1"/>
</dbReference>
<dbReference type="InterPro" id="IPR004344">
    <property type="entry name" value="TTL/TTLL_fam"/>
</dbReference>
<evidence type="ECO:0000313" key="7">
    <source>
        <dbReference type="EMBL" id="CAG9313595.1"/>
    </source>
</evidence>
<dbReference type="EMBL" id="CAJZBQ010000011">
    <property type="protein sequence ID" value="CAG9313595.1"/>
    <property type="molecule type" value="Genomic_DNA"/>
</dbReference>
<name>A0AAU9IF60_9CILI</name>
<comment type="subcellular location">
    <subcellularLocation>
        <location evidence="1">Cytoplasm</location>
    </subcellularLocation>
</comment>
<keyword evidence="8" id="KW-1185">Reference proteome</keyword>